<dbReference type="Gene3D" id="1.20.1440.120">
    <property type="entry name" value="Recombination protein O, C-terminal domain"/>
    <property type="match status" value="1"/>
</dbReference>
<keyword evidence="5 7" id="KW-0234">DNA repair</keyword>
<gene>
    <name evidence="7 9" type="primary">recO</name>
    <name evidence="9" type="ORF">COU95_02695</name>
</gene>
<evidence type="ECO:0000259" key="8">
    <source>
        <dbReference type="Pfam" id="PF11967"/>
    </source>
</evidence>
<dbReference type="HAMAP" id="MF_00201">
    <property type="entry name" value="RecO"/>
    <property type="match status" value="1"/>
</dbReference>
<evidence type="ECO:0000256" key="1">
    <source>
        <dbReference type="ARBA" id="ARBA00007452"/>
    </source>
</evidence>
<reference evidence="10" key="1">
    <citation type="submission" date="2017-09" db="EMBL/GenBank/DDBJ databases">
        <title>Depth-based differentiation of microbial function through sediment-hosted aquifers and enrichment of novel symbionts in the deep terrestrial subsurface.</title>
        <authorList>
            <person name="Probst A.J."/>
            <person name="Ladd B."/>
            <person name="Jarett J.K."/>
            <person name="Geller-Mcgrath D.E."/>
            <person name="Sieber C.M.K."/>
            <person name="Emerson J.B."/>
            <person name="Anantharaman K."/>
            <person name="Thomas B.C."/>
            <person name="Malmstrom R."/>
            <person name="Stieglmeier M."/>
            <person name="Klingl A."/>
            <person name="Woyke T."/>
            <person name="Ryan C.M."/>
            <person name="Banfield J.F."/>
        </authorList>
    </citation>
    <scope>NUCLEOTIDE SEQUENCE [LARGE SCALE GENOMIC DNA]</scope>
</reference>
<comment type="function">
    <text evidence="7">Involved in DNA repair and RecF pathway recombination.</text>
</comment>
<protein>
    <recommendedName>
        <fullName evidence="2 7">DNA repair protein RecO</fullName>
    </recommendedName>
    <alternativeName>
        <fullName evidence="6 7">Recombination protein O</fullName>
    </alternativeName>
</protein>
<dbReference type="InterPro" id="IPR037278">
    <property type="entry name" value="ARFGAP/RecO"/>
</dbReference>
<comment type="similarity">
    <text evidence="1 7">Belongs to the RecO family.</text>
</comment>
<dbReference type="SUPFAM" id="SSF50249">
    <property type="entry name" value="Nucleic acid-binding proteins"/>
    <property type="match status" value="1"/>
</dbReference>
<dbReference type="Proteomes" id="UP000231474">
    <property type="component" value="Unassembled WGS sequence"/>
</dbReference>
<dbReference type="InterPro" id="IPR012340">
    <property type="entry name" value="NA-bd_OB-fold"/>
</dbReference>
<dbReference type="PANTHER" id="PTHR33991">
    <property type="entry name" value="DNA REPAIR PROTEIN RECO"/>
    <property type="match status" value="1"/>
</dbReference>
<dbReference type="InterPro" id="IPR022572">
    <property type="entry name" value="DNA_rep/recomb_RecO_N"/>
</dbReference>
<evidence type="ECO:0000313" key="9">
    <source>
        <dbReference type="EMBL" id="PJE67402.1"/>
    </source>
</evidence>
<accession>A0A2M8L3E3</accession>
<dbReference type="SUPFAM" id="SSF57863">
    <property type="entry name" value="ArfGap/RecO-like zinc finger"/>
    <property type="match status" value="1"/>
</dbReference>
<evidence type="ECO:0000313" key="10">
    <source>
        <dbReference type="Proteomes" id="UP000231474"/>
    </source>
</evidence>
<feature type="domain" description="DNA replication/recombination mediator RecO N-terminal" evidence="8">
    <location>
        <begin position="1"/>
        <end position="79"/>
    </location>
</feature>
<evidence type="ECO:0000256" key="4">
    <source>
        <dbReference type="ARBA" id="ARBA00023172"/>
    </source>
</evidence>
<evidence type="ECO:0000256" key="5">
    <source>
        <dbReference type="ARBA" id="ARBA00023204"/>
    </source>
</evidence>
<dbReference type="GO" id="GO:0006310">
    <property type="term" value="P:DNA recombination"/>
    <property type="evidence" value="ECO:0007669"/>
    <property type="project" value="UniProtKB-UniRule"/>
</dbReference>
<name>A0A2M8L3E3_9BACT</name>
<evidence type="ECO:0000256" key="6">
    <source>
        <dbReference type="ARBA" id="ARBA00033409"/>
    </source>
</evidence>
<keyword evidence="4 7" id="KW-0233">DNA recombination</keyword>
<dbReference type="GO" id="GO:0043590">
    <property type="term" value="C:bacterial nucleoid"/>
    <property type="evidence" value="ECO:0007669"/>
    <property type="project" value="TreeGrafter"/>
</dbReference>
<dbReference type="NCBIfam" id="TIGR00613">
    <property type="entry name" value="reco"/>
    <property type="match status" value="1"/>
</dbReference>
<dbReference type="Pfam" id="PF11967">
    <property type="entry name" value="RecO_N"/>
    <property type="match status" value="1"/>
</dbReference>
<organism evidence="9 10">
    <name type="scientific">Candidatus Shapirobacteria bacterium CG10_big_fil_rev_8_21_14_0_10_40_9</name>
    <dbReference type="NCBI Taxonomy" id="1974888"/>
    <lineage>
        <taxon>Bacteria</taxon>
        <taxon>Candidatus Shapironibacteriota</taxon>
    </lineage>
</organism>
<dbReference type="InterPro" id="IPR042242">
    <property type="entry name" value="RecO_C"/>
</dbReference>
<dbReference type="AlphaFoldDB" id="A0A2M8L3E3"/>
<dbReference type="Gene3D" id="2.40.50.140">
    <property type="entry name" value="Nucleic acid-binding proteins"/>
    <property type="match status" value="1"/>
</dbReference>
<dbReference type="Pfam" id="PF02565">
    <property type="entry name" value="RecO_C"/>
    <property type="match status" value="1"/>
</dbReference>
<dbReference type="EMBL" id="PFEK01000052">
    <property type="protein sequence ID" value="PJE67402.1"/>
    <property type="molecule type" value="Genomic_DNA"/>
</dbReference>
<evidence type="ECO:0000256" key="7">
    <source>
        <dbReference type="HAMAP-Rule" id="MF_00201"/>
    </source>
</evidence>
<comment type="caution">
    <text evidence="9">The sequence shown here is derived from an EMBL/GenBank/DDBJ whole genome shotgun (WGS) entry which is preliminary data.</text>
</comment>
<proteinExistence type="inferred from homology"/>
<dbReference type="PANTHER" id="PTHR33991:SF1">
    <property type="entry name" value="DNA REPAIR PROTEIN RECO"/>
    <property type="match status" value="1"/>
</dbReference>
<dbReference type="GO" id="GO:0006302">
    <property type="term" value="P:double-strand break repair"/>
    <property type="evidence" value="ECO:0007669"/>
    <property type="project" value="TreeGrafter"/>
</dbReference>
<sequence length="181" mass="20866">MGSYKTEGIILKRTNFGEADRILTIYTKHFGKLKVLAKGIRKPTSKKSPSLELFNWVKILASRGKNLDIISECQTVRVFRAFRKDLKKIGLAFHFCELVERLTAENVKNRQIFNLLAGSLLGLEKAWPESLAQAAKNFEQKILEESGFWPRGKKAQGFNLENYIEKIIEKRLKSKRIFKYG</sequence>
<keyword evidence="3 7" id="KW-0227">DNA damage</keyword>
<evidence type="ECO:0000256" key="3">
    <source>
        <dbReference type="ARBA" id="ARBA00022763"/>
    </source>
</evidence>
<evidence type="ECO:0000256" key="2">
    <source>
        <dbReference type="ARBA" id="ARBA00021310"/>
    </source>
</evidence>
<dbReference type="InterPro" id="IPR003717">
    <property type="entry name" value="RecO"/>
</dbReference>